<dbReference type="PANTHER" id="PTHR35038:SF8">
    <property type="entry name" value="C-TYPE POLYHEME CYTOCHROME OMCC"/>
    <property type="match status" value="1"/>
</dbReference>
<feature type="repeat" description="TPR" evidence="2">
    <location>
        <begin position="664"/>
        <end position="697"/>
    </location>
</feature>
<keyword evidence="2" id="KW-0802">TPR repeat</keyword>
<organism evidence="5 6">
    <name type="scientific">Niabella soli DSM 19437</name>
    <dbReference type="NCBI Taxonomy" id="929713"/>
    <lineage>
        <taxon>Bacteria</taxon>
        <taxon>Pseudomonadati</taxon>
        <taxon>Bacteroidota</taxon>
        <taxon>Chitinophagia</taxon>
        <taxon>Chitinophagales</taxon>
        <taxon>Chitinophagaceae</taxon>
        <taxon>Niabella</taxon>
    </lineage>
</organism>
<dbReference type="InterPro" id="IPR051829">
    <property type="entry name" value="Multiheme_Cytochr_ET"/>
</dbReference>
<dbReference type="InterPro" id="IPR010177">
    <property type="entry name" value="Paired_CXXCH_1"/>
</dbReference>
<evidence type="ECO:0000256" key="1">
    <source>
        <dbReference type="ARBA" id="ARBA00022729"/>
    </source>
</evidence>
<dbReference type="InterPro" id="IPR011990">
    <property type="entry name" value="TPR-like_helical_dom_sf"/>
</dbReference>
<dbReference type="InterPro" id="IPR019734">
    <property type="entry name" value="TPR_rpt"/>
</dbReference>
<evidence type="ECO:0000259" key="4">
    <source>
        <dbReference type="Pfam" id="PF13435"/>
    </source>
</evidence>
<dbReference type="PANTHER" id="PTHR35038">
    <property type="entry name" value="DISSIMILATORY SULFITE REDUCTASE SIRA"/>
    <property type="match status" value="1"/>
</dbReference>
<dbReference type="Pfam" id="PF13432">
    <property type="entry name" value="TPR_16"/>
    <property type="match status" value="1"/>
</dbReference>
<dbReference type="Pfam" id="PF09699">
    <property type="entry name" value="Paired_CXXCH_1"/>
    <property type="match status" value="1"/>
</dbReference>
<evidence type="ECO:0000256" key="2">
    <source>
        <dbReference type="PROSITE-ProRule" id="PRU00339"/>
    </source>
</evidence>
<dbReference type="EMBL" id="CP007035">
    <property type="protein sequence ID" value="AHF14763.1"/>
    <property type="molecule type" value="Genomic_DNA"/>
</dbReference>
<dbReference type="Gene3D" id="1.25.40.10">
    <property type="entry name" value="Tetratricopeptide repeat domain"/>
    <property type="match status" value="1"/>
</dbReference>
<dbReference type="PROSITE" id="PS50005">
    <property type="entry name" value="TPR"/>
    <property type="match status" value="2"/>
</dbReference>
<dbReference type="PROSITE" id="PS50293">
    <property type="entry name" value="TPR_REGION"/>
    <property type="match status" value="1"/>
</dbReference>
<dbReference type="GO" id="GO:0016491">
    <property type="term" value="F:oxidoreductase activity"/>
    <property type="evidence" value="ECO:0007669"/>
    <property type="project" value="TreeGrafter"/>
</dbReference>
<dbReference type="SUPFAM" id="SSF48695">
    <property type="entry name" value="Multiheme cytochromes"/>
    <property type="match status" value="1"/>
</dbReference>
<dbReference type="InterPro" id="IPR036280">
    <property type="entry name" value="Multihaem_cyt_sf"/>
</dbReference>
<dbReference type="Pfam" id="PF14559">
    <property type="entry name" value="TPR_19"/>
    <property type="match status" value="1"/>
</dbReference>
<dbReference type="STRING" id="929713.NIASO_05335"/>
<proteinExistence type="predicted"/>
<protein>
    <submittedName>
        <fullName evidence="5">Uncharacterized protein</fullName>
    </submittedName>
</protein>
<dbReference type="AlphaFoldDB" id="W0EYY4"/>
<feature type="domain" description="Doubled CXXCH motif" evidence="3">
    <location>
        <begin position="314"/>
        <end position="343"/>
    </location>
</feature>
<reference evidence="5 6" key="1">
    <citation type="submission" date="2013-12" db="EMBL/GenBank/DDBJ databases">
        <authorList>
            <consortium name="DOE Joint Genome Institute"/>
            <person name="Eisen J."/>
            <person name="Huntemann M."/>
            <person name="Han J."/>
            <person name="Chen A."/>
            <person name="Kyrpides N."/>
            <person name="Mavromatis K."/>
            <person name="Markowitz V."/>
            <person name="Palaniappan K."/>
            <person name="Ivanova N."/>
            <person name="Schaumberg A."/>
            <person name="Pati A."/>
            <person name="Liolios K."/>
            <person name="Nordberg H.P."/>
            <person name="Cantor M.N."/>
            <person name="Hua S.X."/>
            <person name="Woyke T."/>
        </authorList>
    </citation>
    <scope>NUCLEOTIDE SEQUENCE [LARGE SCALE GENOMIC DNA]</scope>
    <source>
        <strain evidence="6">DSM 19437</strain>
    </source>
</reference>
<dbReference type="OrthoDB" id="9814800at2"/>
<dbReference type="KEGG" id="nso:NIASO_05335"/>
<dbReference type="InterPro" id="IPR016024">
    <property type="entry name" value="ARM-type_fold"/>
</dbReference>
<dbReference type="SUPFAM" id="SSF48371">
    <property type="entry name" value="ARM repeat"/>
    <property type="match status" value="1"/>
</dbReference>
<evidence type="ECO:0000313" key="5">
    <source>
        <dbReference type="EMBL" id="AHF14763.1"/>
    </source>
</evidence>
<dbReference type="Pfam" id="PF13181">
    <property type="entry name" value="TPR_8"/>
    <property type="match status" value="1"/>
</dbReference>
<dbReference type="Gene3D" id="1.10.1130.10">
    <property type="entry name" value="Flavocytochrome C3, Chain A"/>
    <property type="match status" value="2"/>
</dbReference>
<gene>
    <name evidence="5" type="ORF">NIASO_05335</name>
</gene>
<keyword evidence="1" id="KW-0732">Signal</keyword>
<dbReference type="SMART" id="SM00028">
    <property type="entry name" value="TPR"/>
    <property type="match status" value="5"/>
</dbReference>
<dbReference type="InterPro" id="IPR023155">
    <property type="entry name" value="Cyt_c-552/4"/>
</dbReference>
<dbReference type="eggNOG" id="COG0457">
    <property type="taxonomic scope" value="Bacteria"/>
</dbReference>
<accession>W0EYY4</accession>
<feature type="domain" description="Cytochrome c-552/4" evidence="4">
    <location>
        <begin position="172"/>
        <end position="215"/>
    </location>
</feature>
<keyword evidence="6" id="KW-1185">Reference proteome</keyword>
<dbReference type="Proteomes" id="UP000003586">
    <property type="component" value="Chromosome"/>
</dbReference>
<evidence type="ECO:0000259" key="3">
    <source>
        <dbReference type="Pfam" id="PF09699"/>
    </source>
</evidence>
<dbReference type="Pfam" id="PF13435">
    <property type="entry name" value="Cytochrome_C554"/>
    <property type="match status" value="2"/>
</dbReference>
<feature type="repeat" description="TPR" evidence="2">
    <location>
        <begin position="596"/>
        <end position="629"/>
    </location>
</feature>
<evidence type="ECO:0000313" key="6">
    <source>
        <dbReference type="Proteomes" id="UP000003586"/>
    </source>
</evidence>
<dbReference type="HOGENOM" id="CLU_013154_0_0_10"/>
<name>W0EYY4_9BACT</name>
<sequence length="744" mass="83805">MSWRNKKLILVFCVIILFFSGSLVLVRCGQSTSNRKEAVNEYVGDQACISCHKAEYGQWQLSDHYKAMQPATDSTVLGDFNNVTYTADGITSRFFKKGGKFFINTQGPDGQNHDYEIKYTFGYYPLQQYLVAFDRGRMQATRQSWNSKDKKWFQQYAGQKIAATDWLHWTGNGQNWNTMCAECHSTNLKKNYNSETDTYNTTFSVLTVSCEACHGPAKSHIDYVNGSDYKNGNHIAGSYLRAPKNSTQLAQIQTCFPCHARKSNISADLKNSNEILDDYIPDIPTTEHFYADGQANDEDYTYTSFLQSKMYNRGVKCSNCHNPHTGKLLVAGNGVCLQCHDKKYDAPSHTFHTINTDGAACKNCHMPGKYYMGNDWRNDHTFRVPRPDLSVTYGTPNACNNCHTNKSAQWASDAVVKWFGPTRPHHFSEDLIPGSKLDAGSQAHLMRLIQDTATPSIVQAAAVQYLSNAPGDNNATALIQEFSNKDAQVRYRAVTGLSSFSPGLWKDAIQPMLVDKVRAVRIAAANLVLSANDRELIAGLGTAYTNALQELEANVLYQTDFSAGDVIAADYYLKLKNYDKAESFYLKGLQKDDQMNYARLNLSTVYNLKGNNQAALQTLLDAARIDPKNDRIYFNLALLYNELQQPDNVEKSLQKAISLKSANPRVYYNYGILLQQKKQYTPAEQQYKKALELAPADADINYALCVLYLQQNNPAAARSYAQTLKKYYPGDQRFFQLWQQLGLL</sequence>
<dbReference type="SUPFAM" id="SSF48452">
    <property type="entry name" value="TPR-like"/>
    <property type="match status" value="1"/>
</dbReference>
<feature type="domain" description="Cytochrome c-552/4" evidence="4">
    <location>
        <begin position="47"/>
        <end position="70"/>
    </location>
</feature>